<dbReference type="eggNOG" id="KOG1263">
    <property type="taxonomic scope" value="Eukaryota"/>
</dbReference>
<feature type="domain" description="Plastocyanin-like" evidence="12">
    <location>
        <begin position="36"/>
        <end position="158"/>
    </location>
</feature>
<keyword evidence="9" id="KW-0732">Signal</keyword>
<dbReference type="HOGENOM" id="CLU_006504_7_3_1"/>
<dbReference type="GO" id="GO:0045121">
    <property type="term" value="C:membrane raft"/>
    <property type="evidence" value="ECO:0007669"/>
    <property type="project" value="EnsemblFungi"/>
</dbReference>
<dbReference type="Pfam" id="PF07731">
    <property type="entry name" value="Cu-oxidase_2"/>
    <property type="match status" value="1"/>
</dbReference>
<dbReference type="PANTHER" id="PTHR11709">
    <property type="entry name" value="MULTI-COPPER OXIDASE"/>
    <property type="match status" value="1"/>
</dbReference>
<dbReference type="CDD" id="cd13877">
    <property type="entry name" value="CuRO_2_Fet3p_like"/>
    <property type="match status" value="1"/>
</dbReference>
<evidence type="ECO:0000256" key="8">
    <source>
        <dbReference type="ARBA" id="ARBA00023065"/>
    </source>
</evidence>
<feature type="chain" id="PRO_5003411263" description="Iron transport multicopper oxidase FET5" evidence="9">
    <location>
        <begin position="27"/>
        <end position="633"/>
    </location>
</feature>
<dbReference type="InterPro" id="IPR011707">
    <property type="entry name" value="Cu-oxidase-like_N"/>
</dbReference>
<keyword evidence="4" id="KW-0479">Metal-binding</keyword>
<dbReference type="InterPro" id="IPR001117">
    <property type="entry name" value="Cu-oxidase_2nd"/>
</dbReference>
<dbReference type="OrthoDB" id="2121828at2759"/>
<feature type="signal peptide" evidence="9">
    <location>
        <begin position="1"/>
        <end position="26"/>
    </location>
</feature>
<dbReference type="GO" id="GO:0010106">
    <property type="term" value="P:cellular response to iron ion starvation"/>
    <property type="evidence" value="ECO:0007669"/>
    <property type="project" value="TreeGrafter"/>
</dbReference>
<dbReference type="OMA" id="GHNFQIV"/>
<dbReference type="InterPro" id="IPR044130">
    <property type="entry name" value="CuRO_2_Fet3-like"/>
</dbReference>
<feature type="domain" description="Plastocyanin-like" evidence="11">
    <location>
        <begin position="381"/>
        <end position="528"/>
    </location>
</feature>
<dbReference type="CDD" id="cd13851">
    <property type="entry name" value="CuRO_1_Fet3p"/>
    <property type="match status" value="1"/>
</dbReference>
<dbReference type="Pfam" id="PF07732">
    <property type="entry name" value="Cu-oxidase_3"/>
    <property type="match status" value="1"/>
</dbReference>
<accession>G0WDT8</accession>
<dbReference type="Gene3D" id="2.60.40.420">
    <property type="entry name" value="Cupredoxins - blue copper proteins"/>
    <property type="match status" value="3"/>
</dbReference>
<evidence type="ECO:0000313" key="13">
    <source>
        <dbReference type="EMBL" id="CCD25949.2"/>
    </source>
</evidence>
<dbReference type="GO" id="GO:0004322">
    <property type="term" value="F:ferroxidase activity"/>
    <property type="evidence" value="ECO:0007669"/>
    <property type="project" value="EnsemblFungi"/>
</dbReference>
<dbReference type="PANTHER" id="PTHR11709:SF434">
    <property type="entry name" value="IRON TRANSPORT MULTICOPPER OXIDASE FET5-RELATED"/>
    <property type="match status" value="1"/>
</dbReference>
<evidence type="ECO:0008006" key="15">
    <source>
        <dbReference type="Google" id="ProtNLM"/>
    </source>
</evidence>
<dbReference type="RefSeq" id="XP_003671192.2">
    <property type="nucleotide sequence ID" value="XM_003671144.2"/>
</dbReference>
<dbReference type="GO" id="GO:0005507">
    <property type="term" value="F:copper ion binding"/>
    <property type="evidence" value="ECO:0007669"/>
    <property type="project" value="InterPro"/>
</dbReference>
<dbReference type="GeneID" id="11497345"/>
<evidence type="ECO:0000313" key="14">
    <source>
        <dbReference type="Proteomes" id="UP000000689"/>
    </source>
</evidence>
<evidence type="ECO:0000256" key="7">
    <source>
        <dbReference type="ARBA" id="ARBA00023008"/>
    </source>
</evidence>
<evidence type="ECO:0000256" key="2">
    <source>
        <dbReference type="ARBA" id="ARBA00010609"/>
    </source>
</evidence>
<dbReference type="KEGG" id="ndi:NDAI_0G01730"/>
<keyword evidence="14" id="KW-1185">Reference proteome</keyword>
<reference evidence="13 14" key="1">
    <citation type="journal article" date="2011" name="Proc. Natl. Acad. Sci. U.S.A.">
        <title>Evolutionary erosion of yeast sex chromosomes by mating-type switching accidents.</title>
        <authorList>
            <person name="Gordon J.L."/>
            <person name="Armisen D."/>
            <person name="Proux-Wera E."/>
            <person name="Oheigeartaigh S.S."/>
            <person name="Byrne K.P."/>
            <person name="Wolfe K.H."/>
        </authorList>
    </citation>
    <scope>NUCLEOTIDE SEQUENCE [LARGE SCALE GENOMIC DNA]</scope>
    <source>
        <strain evidence="14">ATCC 10597 / BCRC 20456 / CBS 421 / NBRC 0211 / NRRL Y-12639</strain>
    </source>
</reference>
<keyword evidence="3" id="KW-0410">Iron transport</keyword>
<comment type="cofactor">
    <cofactor evidence="1">
        <name>Cu cation</name>
        <dbReference type="ChEBI" id="CHEBI:23378"/>
    </cofactor>
</comment>
<dbReference type="AlphaFoldDB" id="G0WDT8"/>
<dbReference type="InterPro" id="IPR011706">
    <property type="entry name" value="Cu-oxidase_C"/>
</dbReference>
<keyword evidence="8" id="KW-0813">Transport</keyword>
<protein>
    <recommendedName>
        <fullName evidence="15">Iron transport multicopper oxidase FET5</fullName>
    </recommendedName>
</protein>
<evidence type="ECO:0000259" key="10">
    <source>
        <dbReference type="Pfam" id="PF00394"/>
    </source>
</evidence>
<comment type="similarity">
    <text evidence="2">Belongs to the multicopper oxidase family.</text>
</comment>
<dbReference type="SUPFAM" id="SSF49503">
    <property type="entry name" value="Cupredoxins"/>
    <property type="match status" value="3"/>
</dbReference>
<dbReference type="EMBL" id="HE580273">
    <property type="protein sequence ID" value="CCD25949.2"/>
    <property type="molecule type" value="Genomic_DNA"/>
</dbReference>
<dbReference type="GO" id="GO:0061841">
    <property type="term" value="C:high-affinity iron exporter complex"/>
    <property type="evidence" value="ECO:0007669"/>
    <property type="project" value="EnsemblFungi"/>
</dbReference>
<evidence type="ECO:0000256" key="4">
    <source>
        <dbReference type="ARBA" id="ARBA00022723"/>
    </source>
</evidence>
<evidence type="ECO:0000256" key="3">
    <source>
        <dbReference type="ARBA" id="ARBA00022496"/>
    </source>
</evidence>
<dbReference type="STRING" id="1071378.G0WDT8"/>
<dbReference type="GO" id="GO:0033215">
    <property type="term" value="P:reductive iron assimilation"/>
    <property type="evidence" value="ECO:0007669"/>
    <property type="project" value="TreeGrafter"/>
</dbReference>
<keyword evidence="5" id="KW-0560">Oxidoreductase</keyword>
<evidence type="ECO:0000259" key="11">
    <source>
        <dbReference type="Pfam" id="PF07731"/>
    </source>
</evidence>
<name>G0WDT8_NAUDC</name>
<evidence type="ECO:0000256" key="1">
    <source>
        <dbReference type="ARBA" id="ARBA00001935"/>
    </source>
</evidence>
<organism evidence="13 14">
    <name type="scientific">Naumovozyma dairenensis (strain ATCC 10597 / BCRC 20456 / CBS 421 / NBRC 0211 / NRRL Y-12639)</name>
    <name type="common">Saccharomyces dairenensis</name>
    <dbReference type="NCBI Taxonomy" id="1071378"/>
    <lineage>
        <taxon>Eukaryota</taxon>
        <taxon>Fungi</taxon>
        <taxon>Dikarya</taxon>
        <taxon>Ascomycota</taxon>
        <taxon>Saccharomycotina</taxon>
        <taxon>Saccharomycetes</taxon>
        <taxon>Saccharomycetales</taxon>
        <taxon>Saccharomycetaceae</taxon>
        <taxon>Naumovozyma</taxon>
    </lineage>
</organism>
<dbReference type="FunFam" id="2.60.40.420:FF:000024">
    <property type="entry name" value="FET5p Multicopper oxidase"/>
    <property type="match status" value="1"/>
</dbReference>
<evidence type="ECO:0000256" key="6">
    <source>
        <dbReference type="ARBA" id="ARBA00023004"/>
    </source>
</evidence>
<dbReference type="PROSITE" id="PS00080">
    <property type="entry name" value="MULTICOPPER_OXIDASE2"/>
    <property type="match status" value="1"/>
</dbReference>
<keyword evidence="8" id="KW-0406">Ion transport</keyword>
<dbReference type="GO" id="GO:0000329">
    <property type="term" value="C:fungal-type vacuole membrane"/>
    <property type="evidence" value="ECO:0007669"/>
    <property type="project" value="EnsemblFungi"/>
</dbReference>
<keyword evidence="6" id="KW-0408">Iron</keyword>
<sequence length="633" mass="72880">MHLSYWHSHLLIFITLASTFFNVTLAKTRQFNFTASWITAKPDGIHEKKMIGFNGKWPPPDIHVNKGDRIELYLTNGFQDNHTVTSLHFHGMFQNSTFDDNQNLMDGPSMVTQCPIVPGQTYLYNFTTGDQIGTYWYHAHHSAQYGDGMRAALIIHDDDIQQPFQYDKEFVIGISDLYWKPYDQVTDKFLSRYNPTGAEPIPDLFLFNNTVNETLHFETNKTYLLRFINMGLFVSQYISLEDHQFTIVEVDGMYVKPNITDVLYLAAAQRMSVLVKSKETDPGKNFALMQIVDQTMLDAIPPNLPLNMTNQVAYGDDYSKPHSIIPQDFEKLATNDFYLEPYYDNHYQVFKDYDQQIVLDVRMRNLGDGIKYAFFNNISFVDPKIPILTTILTSGKLADDPRIYGENVNPFFFKKNQIIEVVLNNYDTGRHPFHLHGHNFQIVQKSNGFHIDEQFPEELQDEMTVPYNESNPLMPIPEIPMIRDTVVLEPNGHVVLRFKADNPGVWYFHCHVDWHLQQGLAAVFIEDPFALQRQNSLTDNYKDICSAANIANEGNAAGNYEDWFDLDGLPRQPDPLPEGFTLKGYIAFAISTLCGIWGLYTITKYGMFEDIPDNESLYTTLKTIIEENEISVK</sequence>
<evidence type="ECO:0000256" key="5">
    <source>
        <dbReference type="ARBA" id="ARBA00023002"/>
    </source>
</evidence>
<dbReference type="InterPro" id="IPR002355">
    <property type="entry name" value="Cu_oxidase_Cu_BS"/>
</dbReference>
<gene>
    <name evidence="13" type="primary">NDAI0G01730</name>
    <name evidence="13" type="ordered locus">NDAI_0G01730</name>
</gene>
<dbReference type="InterPro" id="IPR033138">
    <property type="entry name" value="Cu_oxidase_CS"/>
</dbReference>
<dbReference type="GO" id="GO:0034755">
    <property type="term" value="P:iron ion transmembrane transport"/>
    <property type="evidence" value="ECO:0007669"/>
    <property type="project" value="EnsemblFungi"/>
</dbReference>
<keyword evidence="7" id="KW-0186">Copper</keyword>
<dbReference type="Pfam" id="PF00394">
    <property type="entry name" value="Cu-oxidase"/>
    <property type="match status" value="1"/>
</dbReference>
<dbReference type="Proteomes" id="UP000000689">
    <property type="component" value="Chromosome 7"/>
</dbReference>
<dbReference type="InterPro" id="IPR008972">
    <property type="entry name" value="Cupredoxin"/>
</dbReference>
<proteinExistence type="inferred from homology"/>
<evidence type="ECO:0000256" key="9">
    <source>
        <dbReference type="SAM" id="SignalP"/>
    </source>
</evidence>
<dbReference type="InterPro" id="IPR045087">
    <property type="entry name" value="Cu-oxidase_fam"/>
</dbReference>
<dbReference type="CDD" id="cd13899">
    <property type="entry name" value="CuRO_3_Fet3p"/>
    <property type="match status" value="1"/>
</dbReference>
<feature type="domain" description="Plastocyanin-like" evidence="10">
    <location>
        <begin position="169"/>
        <end position="290"/>
    </location>
</feature>
<dbReference type="PROSITE" id="PS00079">
    <property type="entry name" value="MULTICOPPER_OXIDASE1"/>
    <property type="match status" value="1"/>
</dbReference>
<evidence type="ECO:0000259" key="12">
    <source>
        <dbReference type="Pfam" id="PF07732"/>
    </source>
</evidence>